<evidence type="ECO:0000256" key="2">
    <source>
        <dbReference type="ARBA" id="ARBA00012417"/>
    </source>
</evidence>
<dbReference type="InterPro" id="IPR001270">
    <property type="entry name" value="ClpA/B"/>
</dbReference>
<comment type="catalytic activity">
    <reaction evidence="11">
        <text>DNA(n) + a 2'-deoxyribonucleoside 5'-triphosphate = DNA(n+1) + diphosphate</text>
        <dbReference type="Rhea" id="RHEA:22508"/>
        <dbReference type="Rhea" id="RHEA-COMP:17339"/>
        <dbReference type="Rhea" id="RHEA-COMP:17340"/>
        <dbReference type="ChEBI" id="CHEBI:33019"/>
        <dbReference type="ChEBI" id="CHEBI:61560"/>
        <dbReference type="ChEBI" id="CHEBI:173112"/>
        <dbReference type="EC" id="2.7.7.7"/>
    </reaction>
</comment>
<evidence type="ECO:0000256" key="6">
    <source>
        <dbReference type="ARBA" id="ARBA00022723"/>
    </source>
</evidence>
<evidence type="ECO:0000256" key="11">
    <source>
        <dbReference type="ARBA" id="ARBA00049244"/>
    </source>
</evidence>
<gene>
    <name evidence="14" type="ORF">LCGC14_1804050</name>
</gene>
<dbReference type="SUPFAM" id="SSF48019">
    <property type="entry name" value="post-AAA+ oligomerization domain-like"/>
    <property type="match status" value="1"/>
</dbReference>
<evidence type="ECO:0000256" key="1">
    <source>
        <dbReference type="ARBA" id="ARBA00006360"/>
    </source>
</evidence>
<dbReference type="PANTHER" id="PTHR11669">
    <property type="entry name" value="REPLICATION FACTOR C / DNA POLYMERASE III GAMMA-TAU SUBUNIT"/>
    <property type="match status" value="1"/>
</dbReference>
<dbReference type="InterPro" id="IPR027417">
    <property type="entry name" value="P-loop_NTPase"/>
</dbReference>
<evidence type="ECO:0000256" key="12">
    <source>
        <dbReference type="SAM" id="MobiDB-lite"/>
    </source>
</evidence>
<keyword evidence="5" id="KW-0235">DNA replication</keyword>
<dbReference type="GO" id="GO:0005524">
    <property type="term" value="F:ATP binding"/>
    <property type="evidence" value="ECO:0007669"/>
    <property type="project" value="UniProtKB-KW"/>
</dbReference>
<evidence type="ECO:0000313" key="14">
    <source>
        <dbReference type="EMBL" id="KKM00478.1"/>
    </source>
</evidence>
<dbReference type="FunFam" id="1.10.8.60:FF:000013">
    <property type="entry name" value="DNA polymerase III subunit gamma/tau"/>
    <property type="match status" value="1"/>
</dbReference>
<dbReference type="Pfam" id="PF13177">
    <property type="entry name" value="DNA_pol3_delta2"/>
    <property type="match status" value="1"/>
</dbReference>
<accession>A0A0F9JNE9</accession>
<feature type="domain" description="AAA+ ATPase" evidence="13">
    <location>
        <begin position="23"/>
        <end position="165"/>
    </location>
</feature>
<dbReference type="Gene3D" id="1.20.272.10">
    <property type="match status" value="1"/>
</dbReference>
<dbReference type="GO" id="GO:0046872">
    <property type="term" value="F:metal ion binding"/>
    <property type="evidence" value="ECO:0007669"/>
    <property type="project" value="UniProtKB-KW"/>
</dbReference>
<dbReference type="CDD" id="cd00009">
    <property type="entry name" value="AAA"/>
    <property type="match status" value="1"/>
</dbReference>
<proteinExistence type="inferred from homology"/>
<evidence type="ECO:0000256" key="3">
    <source>
        <dbReference type="ARBA" id="ARBA00022679"/>
    </source>
</evidence>
<evidence type="ECO:0000256" key="9">
    <source>
        <dbReference type="ARBA" id="ARBA00022840"/>
    </source>
</evidence>
<dbReference type="GO" id="GO:0006261">
    <property type="term" value="P:DNA-templated DNA replication"/>
    <property type="evidence" value="ECO:0007669"/>
    <property type="project" value="TreeGrafter"/>
</dbReference>
<dbReference type="Pfam" id="PF12169">
    <property type="entry name" value="DNA_pol3_gamma3"/>
    <property type="match status" value="1"/>
</dbReference>
<dbReference type="InterPro" id="IPR008921">
    <property type="entry name" value="DNA_pol3_clamp-load_cplx_C"/>
</dbReference>
<comment type="similarity">
    <text evidence="1">Belongs to the DnaX/STICHEL family.</text>
</comment>
<keyword evidence="9" id="KW-0067">ATP-binding</keyword>
<dbReference type="PRINTS" id="PR00300">
    <property type="entry name" value="CLPPROTEASEA"/>
</dbReference>
<name>A0A0F9JNE9_9ZZZZ</name>
<dbReference type="InterPro" id="IPR012763">
    <property type="entry name" value="DNA_pol_III_sug/sutau_N"/>
</dbReference>
<dbReference type="InterPro" id="IPR022754">
    <property type="entry name" value="DNA_pol_III_gamma-3"/>
</dbReference>
<keyword evidence="8" id="KW-0862">Zinc</keyword>
<keyword evidence="3" id="KW-0808">Transferase</keyword>
<keyword evidence="4" id="KW-0548">Nucleotidyltransferase</keyword>
<evidence type="ECO:0000256" key="4">
    <source>
        <dbReference type="ARBA" id="ARBA00022695"/>
    </source>
</evidence>
<keyword evidence="10" id="KW-0239">DNA-directed DNA polymerase</keyword>
<dbReference type="EC" id="2.7.7.7" evidence="2"/>
<dbReference type="InterPro" id="IPR003593">
    <property type="entry name" value="AAA+_ATPase"/>
</dbReference>
<dbReference type="Gene3D" id="1.10.8.60">
    <property type="match status" value="1"/>
</dbReference>
<dbReference type="GO" id="GO:0003677">
    <property type="term" value="F:DNA binding"/>
    <property type="evidence" value="ECO:0007669"/>
    <property type="project" value="InterPro"/>
</dbReference>
<comment type="caution">
    <text evidence="14">The sequence shown here is derived from an EMBL/GenBank/DDBJ whole genome shotgun (WGS) entry which is preliminary data.</text>
</comment>
<keyword evidence="6" id="KW-0479">Metal-binding</keyword>
<dbReference type="EMBL" id="LAZR01017425">
    <property type="protein sequence ID" value="KKM00478.1"/>
    <property type="molecule type" value="Genomic_DNA"/>
</dbReference>
<dbReference type="NCBIfam" id="NF004046">
    <property type="entry name" value="PRK05563.1"/>
    <property type="match status" value="1"/>
</dbReference>
<organism evidence="14">
    <name type="scientific">marine sediment metagenome</name>
    <dbReference type="NCBI Taxonomy" id="412755"/>
    <lineage>
        <taxon>unclassified sequences</taxon>
        <taxon>metagenomes</taxon>
        <taxon>ecological metagenomes</taxon>
    </lineage>
</organism>
<dbReference type="NCBIfam" id="TIGR02397">
    <property type="entry name" value="dnaX_nterm"/>
    <property type="match status" value="1"/>
</dbReference>
<dbReference type="GO" id="GO:0003887">
    <property type="term" value="F:DNA-directed DNA polymerase activity"/>
    <property type="evidence" value="ECO:0007669"/>
    <property type="project" value="UniProtKB-KW"/>
</dbReference>
<dbReference type="Gene3D" id="3.40.50.300">
    <property type="entry name" value="P-loop containing nucleotide triphosphate hydrolases"/>
    <property type="match status" value="1"/>
</dbReference>
<reference evidence="14" key="1">
    <citation type="journal article" date="2015" name="Nature">
        <title>Complex archaea that bridge the gap between prokaryotes and eukaryotes.</title>
        <authorList>
            <person name="Spang A."/>
            <person name="Saw J.H."/>
            <person name="Jorgensen S.L."/>
            <person name="Zaremba-Niedzwiedzka K."/>
            <person name="Martijn J."/>
            <person name="Lind A.E."/>
            <person name="van Eijk R."/>
            <person name="Schleper C."/>
            <person name="Guy L."/>
            <person name="Ettema T.J."/>
        </authorList>
    </citation>
    <scope>NUCLEOTIDE SEQUENCE</scope>
</reference>
<dbReference type="GO" id="GO:0009360">
    <property type="term" value="C:DNA polymerase III complex"/>
    <property type="evidence" value="ECO:0007669"/>
    <property type="project" value="InterPro"/>
</dbReference>
<protein>
    <recommendedName>
        <fullName evidence="2">DNA-directed DNA polymerase</fullName>
        <ecNumber evidence="2">2.7.7.7</ecNumber>
    </recommendedName>
</protein>
<sequence>LSDLIGQEPIVRVLKNSIDQDKLAHAYVFSGPRGVGKTSTARILAKSLNCVDGPTHEPCGKCDSCNSIADLSSVDVIEIDGASNNSVDNIRDLRERVKYAPSSSKFKVYIIDEAHMLSTAAFNALLKTLEEPPPHVIFVLATTEAKKIPLTVLSRCQHLPFRRVSTLAIKSRLARIVEAEGIKAEDGSLALIARAADGSIRDSLTILDQVSSFSSKITENDIKDMLDISDFQSLSAVAEAIIEGRREKILGSVAGLMEMGSDLRTFTKELINYFRDLLVVSLVSDNTELLDVSAEEYTILKQQAAQVSEEHLTLVLSELVRAEADVKSSFSPRVSLEMSLLRLSYLSTFRHVNEAILAVTSAGPSSEYDIPYEKSVSPALSEASEEPALPEETALSEKTEKTEEPEEDKPALMPKKPASMTFTGPSLLAALVEKIGKGDAPLGSKLTKAKAEFRDGVLSLTFNSSDAEICAKPFKDGPTVIEEAASSICDSPVKLEIHIKQPSQSTSRHEIKEKAMNDPLVKEAMDLFDGRIVDIRKTEE</sequence>
<dbReference type="AlphaFoldDB" id="A0A0F9JNE9"/>
<dbReference type="Pfam" id="PF22608">
    <property type="entry name" value="DNAX_ATPase_lid"/>
    <property type="match status" value="1"/>
</dbReference>
<evidence type="ECO:0000256" key="5">
    <source>
        <dbReference type="ARBA" id="ARBA00022705"/>
    </source>
</evidence>
<dbReference type="SMART" id="SM00382">
    <property type="entry name" value="AAA"/>
    <property type="match status" value="1"/>
</dbReference>
<evidence type="ECO:0000256" key="7">
    <source>
        <dbReference type="ARBA" id="ARBA00022741"/>
    </source>
</evidence>
<dbReference type="InterPro" id="IPR045085">
    <property type="entry name" value="HLD_clamp_pol_III_gamma_tau"/>
</dbReference>
<feature type="region of interest" description="Disordered" evidence="12">
    <location>
        <begin position="374"/>
        <end position="418"/>
    </location>
</feature>
<dbReference type="SUPFAM" id="SSF52540">
    <property type="entry name" value="P-loop containing nucleoside triphosphate hydrolases"/>
    <property type="match status" value="1"/>
</dbReference>
<evidence type="ECO:0000259" key="13">
    <source>
        <dbReference type="SMART" id="SM00382"/>
    </source>
</evidence>
<keyword evidence="7" id="KW-0547">Nucleotide-binding</keyword>
<dbReference type="CDD" id="cd18137">
    <property type="entry name" value="HLD_clamp_pol_III_gamma_tau"/>
    <property type="match status" value="1"/>
</dbReference>
<evidence type="ECO:0000256" key="10">
    <source>
        <dbReference type="ARBA" id="ARBA00022932"/>
    </source>
</evidence>
<dbReference type="PANTHER" id="PTHR11669:SF0">
    <property type="entry name" value="PROTEIN STICHEL-LIKE 2"/>
    <property type="match status" value="1"/>
</dbReference>
<dbReference type="InterPro" id="IPR050238">
    <property type="entry name" value="DNA_Rep/Repair_Clamp_Loader"/>
</dbReference>
<feature type="non-terminal residue" evidence="14">
    <location>
        <position position="1"/>
    </location>
</feature>
<dbReference type="FunFam" id="3.40.50.300:FF:000014">
    <property type="entry name" value="DNA polymerase III subunit gamma/tau"/>
    <property type="match status" value="1"/>
</dbReference>
<evidence type="ECO:0000256" key="8">
    <source>
        <dbReference type="ARBA" id="ARBA00022833"/>
    </source>
</evidence>